<dbReference type="OrthoDB" id="9804707at2"/>
<evidence type="ECO:0000256" key="7">
    <source>
        <dbReference type="ARBA" id="ARBA00022490"/>
    </source>
</evidence>
<accession>F4KP29</accession>
<feature type="binding site" evidence="16">
    <location>
        <position position="185"/>
    </location>
    <ligand>
        <name>substrate</name>
    </ligand>
</feature>
<evidence type="ECO:0000256" key="12">
    <source>
        <dbReference type="ARBA" id="ARBA00022958"/>
    </source>
</evidence>
<dbReference type="SUPFAM" id="SSF53067">
    <property type="entry name" value="Actin-like ATPase domain"/>
    <property type="match status" value="2"/>
</dbReference>
<comment type="cofactor">
    <cofactor evidence="16">
        <name>NH4(+)</name>
        <dbReference type="ChEBI" id="CHEBI:28938"/>
    </cofactor>
    <cofactor evidence="16">
        <name>K(+)</name>
        <dbReference type="ChEBI" id="CHEBI:29103"/>
    </cofactor>
    <text evidence="16">A monovalent cation. Ammonium or potassium.</text>
</comment>
<dbReference type="EMBL" id="CP002689">
    <property type="protein sequence ID" value="AEE13558.1"/>
    <property type="molecule type" value="Genomic_DNA"/>
</dbReference>
<dbReference type="UniPathway" id="UPA00241">
    <property type="reaction ID" value="UER00352"/>
</dbReference>
<keyword evidence="10 16" id="KW-0418">Kinase</keyword>
<evidence type="ECO:0000256" key="9">
    <source>
        <dbReference type="ARBA" id="ARBA00022741"/>
    </source>
</evidence>
<dbReference type="KEGG" id="pah:Poras_1627"/>
<comment type="subunit">
    <text evidence="5 16">Homodimer.</text>
</comment>
<dbReference type="PANTHER" id="PTHR34265:SF1">
    <property type="entry name" value="TYPE III PANTOTHENATE KINASE"/>
    <property type="match status" value="1"/>
</dbReference>
<name>F4KP29_PORAD</name>
<organism evidence="17 18">
    <name type="scientific">Porphyromonas asaccharolytica (strain ATCC 25260 / DSM 20707 / BCRC 10618 / CCUG 7834 / JCM 6326 / LMG 13178 / VPI 4198 / B440)</name>
    <name type="common">Bacteroides asaccharolyticus</name>
    <dbReference type="NCBI Taxonomy" id="879243"/>
    <lineage>
        <taxon>Bacteria</taxon>
        <taxon>Pseudomonadati</taxon>
        <taxon>Bacteroidota</taxon>
        <taxon>Bacteroidia</taxon>
        <taxon>Bacteroidales</taxon>
        <taxon>Porphyromonadaceae</taxon>
        <taxon>Porphyromonas</taxon>
    </lineage>
</organism>
<keyword evidence="9 16" id="KW-0547">Nucleotide-binding</keyword>
<feature type="binding site" evidence="16">
    <location>
        <position position="126"/>
    </location>
    <ligand>
        <name>ATP</name>
        <dbReference type="ChEBI" id="CHEBI:30616"/>
    </ligand>
</feature>
<keyword evidence="11 16" id="KW-0067">ATP-binding</keyword>
<dbReference type="GO" id="GO:0046872">
    <property type="term" value="F:metal ion binding"/>
    <property type="evidence" value="ECO:0007669"/>
    <property type="project" value="UniProtKB-KW"/>
</dbReference>
<feature type="binding site" evidence="16">
    <location>
        <begin position="101"/>
        <end position="104"/>
    </location>
    <ligand>
        <name>substrate</name>
    </ligand>
</feature>
<comment type="subcellular location">
    <subcellularLocation>
        <location evidence="3 16">Cytoplasm</location>
    </subcellularLocation>
</comment>
<keyword evidence="13 16" id="KW-0173">Coenzyme A biosynthesis</keyword>
<comment type="cofactor">
    <cofactor evidence="2">
        <name>K(+)</name>
        <dbReference type="ChEBI" id="CHEBI:29103"/>
    </cofactor>
</comment>
<sequence>MSPTYLLIDQGNSRLKIALATDEQLYPTRLYPEPPTSDQLLKLIHTHQLPAEPLFAIYSSVGEREASWLNAIKSICQLFVTLDAKTPLPLAEIQYDRQSLGVDRIASVVGVAQLTTAPALIIDIGTAITYDLLLPERRYMGGNISPGPELRLQALHDYTARLPRVPWSGIHTHLDLWQQELGEQTDQAIWLGVARSIVHEIDSYIETLRRHYPSLEIWITGGYASDFVKWLKYPTFVESNLVERGLRDILQYQVARSCDS</sequence>
<dbReference type="STRING" id="879243.Poras_1627"/>
<dbReference type="GO" id="GO:0005524">
    <property type="term" value="F:ATP binding"/>
    <property type="evidence" value="ECO:0007669"/>
    <property type="project" value="UniProtKB-UniRule"/>
</dbReference>
<feature type="active site" description="Proton acceptor" evidence="16">
    <location>
        <position position="103"/>
    </location>
</feature>
<dbReference type="InterPro" id="IPR004619">
    <property type="entry name" value="Type_III_PanK"/>
</dbReference>
<dbReference type="GO" id="GO:0005737">
    <property type="term" value="C:cytoplasm"/>
    <property type="evidence" value="ECO:0007669"/>
    <property type="project" value="UniProtKB-SubCell"/>
</dbReference>
<proteinExistence type="inferred from homology"/>
<dbReference type="GO" id="GO:0004594">
    <property type="term" value="F:pantothenate kinase activity"/>
    <property type="evidence" value="ECO:0007669"/>
    <property type="project" value="UniProtKB-UniRule"/>
</dbReference>
<evidence type="ECO:0000256" key="6">
    <source>
        <dbReference type="ARBA" id="ARBA00012102"/>
    </source>
</evidence>
<keyword evidence="8 16" id="KW-0808">Transferase</keyword>
<keyword evidence="16" id="KW-0479">Metal-binding</keyword>
<feature type="binding site" evidence="16">
    <location>
        <position position="123"/>
    </location>
    <ligand>
        <name>K(+)</name>
        <dbReference type="ChEBI" id="CHEBI:29103"/>
    </ligand>
</feature>
<dbReference type="Gene3D" id="3.30.420.40">
    <property type="match status" value="1"/>
</dbReference>
<dbReference type="EC" id="2.7.1.33" evidence="6 16"/>
<evidence type="ECO:0000256" key="10">
    <source>
        <dbReference type="ARBA" id="ARBA00022777"/>
    </source>
</evidence>
<dbReference type="RefSeq" id="WP_013760882.1">
    <property type="nucleotide sequence ID" value="NC_015501.1"/>
</dbReference>
<evidence type="ECO:0000256" key="1">
    <source>
        <dbReference type="ARBA" id="ARBA00001206"/>
    </source>
</evidence>
<feature type="binding site" evidence="16">
    <location>
        <position position="95"/>
    </location>
    <ligand>
        <name>substrate</name>
    </ligand>
</feature>
<dbReference type="PANTHER" id="PTHR34265">
    <property type="entry name" value="TYPE III PANTOTHENATE KINASE"/>
    <property type="match status" value="1"/>
</dbReference>
<evidence type="ECO:0000256" key="4">
    <source>
        <dbReference type="ARBA" id="ARBA00005225"/>
    </source>
</evidence>
<dbReference type="Proteomes" id="UP000006545">
    <property type="component" value="Chromosome"/>
</dbReference>
<keyword evidence="7 16" id="KW-0963">Cytoplasm</keyword>
<feature type="binding site" evidence="16">
    <location>
        <begin position="9"/>
        <end position="16"/>
    </location>
    <ligand>
        <name>ATP</name>
        <dbReference type="ChEBI" id="CHEBI:30616"/>
    </ligand>
</feature>
<dbReference type="HOGENOM" id="CLU_066627_2_0_10"/>
<evidence type="ECO:0000313" key="17">
    <source>
        <dbReference type="EMBL" id="AEE13558.1"/>
    </source>
</evidence>
<comment type="pathway">
    <text evidence="4 16">Cofactor biosynthesis; coenzyme A biosynthesis; CoA from (R)-pantothenate: step 1/5.</text>
</comment>
<keyword evidence="12 16" id="KW-0630">Potassium</keyword>
<dbReference type="NCBIfam" id="TIGR00671">
    <property type="entry name" value="baf"/>
    <property type="match status" value="1"/>
</dbReference>
<gene>
    <name evidence="16" type="primary">coaX</name>
    <name evidence="17" type="ordered locus">Poras_1627</name>
</gene>
<evidence type="ECO:0000256" key="2">
    <source>
        <dbReference type="ARBA" id="ARBA00001958"/>
    </source>
</evidence>
<protein>
    <recommendedName>
        <fullName evidence="15 16">Type III pantothenate kinase</fullName>
        <ecNumber evidence="6 16">2.7.1.33</ecNumber>
    </recommendedName>
    <alternativeName>
        <fullName evidence="16">PanK-III</fullName>
    </alternativeName>
    <alternativeName>
        <fullName evidence="16">Pantothenic acid kinase</fullName>
    </alternativeName>
</protein>
<evidence type="ECO:0000256" key="15">
    <source>
        <dbReference type="ARBA" id="ARBA00040883"/>
    </source>
</evidence>
<dbReference type="eggNOG" id="COG1521">
    <property type="taxonomic scope" value="Bacteria"/>
</dbReference>
<evidence type="ECO:0000256" key="3">
    <source>
        <dbReference type="ARBA" id="ARBA00004496"/>
    </source>
</evidence>
<keyword evidence="18" id="KW-1185">Reference proteome</keyword>
<dbReference type="Pfam" id="PF03309">
    <property type="entry name" value="Pan_kinase"/>
    <property type="match status" value="1"/>
</dbReference>
<dbReference type="HAMAP" id="MF_01274">
    <property type="entry name" value="Pantothen_kinase_3"/>
    <property type="match status" value="1"/>
</dbReference>
<evidence type="ECO:0000256" key="8">
    <source>
        <dbReference type="ARBA" id="ARBA00022679"/>
    </source>
</evidence>
<evidence type="ECO:0000256" key="13">
    <source>
        <dbReference type="ARBA" id="ARBA00022993"/>
    </source>
</evidence>
<reference evidence="18" key="1">
    <citation type="submission" date="2011-04" db="EMBL/GenBank/DDBJ databases">
        <title>The complete genome of Porphyromonas asaccharolytica DSM 20707.</title>
        <authorList>
            <person name="Lucas S."/>
            <person name="Han J."/>
            <person name="Lapidus A."/>
            <person name="Bruce D."/>
            <person name="Goodwin L."/>
            <person name="Pitluck S."/>
            <person name="Peters L."/>
            <person name="Kyrpides N."/>
            <person name="Mavromatis K."/>
            <person name="Ivanova N."/>
            <person name="Ovchinnikova G."/>
            <person name="Pagani I."/>
            <person name="Lu M."/>
            <person name="Detter J.C."/>
            <person name="Tapia R."/>
            <person name="Han C."/>
            <person name="Land M."/>
            <person name="Hauser L."/>
            <person name="Markowitz V."/>
            <person name="Cheng J.-F."/>
            <person name="Hugenholtz P."/>
            <person name="Woyke T."/>
            <person name="Wu D."/>
            <person name="Gronow S."/>
            <person name="Wellnitz S."/>
            <person name="Brambilla E."/>
            <person name="Klenk H.-P."/>
            <person name="Eisen J.A."/>
        </authorList>
    </citation>
    <scope>NUCLEOTIDE SEQUENCE [LARGE SCALE GENOMIC DNA]</scope>
    <source>
        <strain evidence="18">ATCC 25260 / DSM 20707 / VPI 4198</strain>
    </source>
</reference>
<dbReference type="CDD" id="cd24015">
    <property type="entry name" value="ASKHA_NBD_PanK-III"/>
    <property type="match status" value="1"/>
</dbReference>
<dbReference type="InterPro" id="IPR043129">
    <property type="entry name" value="ATPase_NBD"/>
</dbReference>
<dbReference type="GO" id="GO:0015937">
    <property type="term" value="P:coenzyme A biosynthetic process"/>
    <property type="evidence" value="ECO:0007669"/>
    <property type="project" value="UniProtKB-UniRule"/>
</dbReference>
<comment type="catalytic activity">
    <reaction evidence="1 16">
        <text>(R)-pantothenate + ATP = (R)-4'-phosphopantothenate + ADP + H(+)</text>
        <dbReference type="Rhea" id="RHEA:16373"/>
        <dbReference type="ChEBI" id="CHEBI:10986"/>
        <dbReference type="ChEBI" id="CHEBI:15378"/>
        <dbReference type="ChEBI" id="CHEBI:29032"/>
        <dbReference type="ChEBI" id="CHEBI:30616"/>
        <dbReference type="ChEBI" id="CHEBI:456216"/>
        <dbReference type="EC" id="2.7.1.33"/>
    </reaction>
</comment>
<comment type="function">
    <text evidence="16">Catalyzes the phosphorylation of pantothenate (Pan), the first step in CoA biosynthesis.</text>
</comment>
<evidence type="ECO:0000313" key="18">
    <source>
        <dbReference type="Proteomes" id="UP000006545"/>
    </source>
</evidence>
<comment type="similarity">
    <text evidence="14 16">Belongs to the type III pantothenate kinase family.</text>
</comment>
<dbReference type="AlphaFoldDB" id="F4KP29"/>
<evidence type="ECO:0000256" key="14">
    <source>
        <dbReference type="ARBA" id="ARBA00038036"/>
    </source>
</evidence>
<evidence type="ECO:0000256" key="11">
    <source>
        <dbReference type="ARBA" id="ARBA00022840"/>
    </source>
</evidence>
<evidence type="ECO:0000256" key="5">
    <source>
        <dbReference type="ARBA" id="ARBA00011738"/>
    </source>
</evidence>
<evidence type="ECO:0000256" key="16">
    <source>
        <dbReference type="HAMAP-Rule" id="MF_01274"/>
    </source>
</evidence>